<protein>
    <recommendedName>
        <fullName evidence="5">Nudix hydrolase domain-containing protein</fullName>
    </recommendedName>
</protein>
<dbReference type="InterPro" id="IPR020084">
    <property type="entry name" value="NUDIX_hydrolase_CS"/>
</dbReference>
<gene>
    <name evidence="6" type="ORF">Ade02nite_54350</name>
</gene>
<comment type="cofactor">
    <cofactor evidence="1">
        <name>Mg(2+)</name>
        <dbReference type="ChEBI" id="CHEBI:18420"/>
    </cofactor>
</comment>
<proteinExistence type="inferred from homology"/>
<keyword evidence="7" id="KW-1185">Reference proteome</keyword>
<comment type="caution">
    <text evidence="6">The sequence shown here is derived from an EMBL/GenBank/DDBJ whole genome shotgun (WGS) entry which is preliminary data.</text>
</comment>
<keyword evidence="3 4" id="KW-0378">Hydrolase</keyword>
<dbReference type="PANTHER" id="PTHR43046">
    <property type="entry name" value="GDP-MANNOSE MANNOSYL HYDROLASE"/>
    <property type="match status" value="1"/>
</dbReference>
<dbReference type="InterPro" id="IPR000086">
    <property type="entry name" value="NUDIX_hydrolase_dom"/>
</dbReference>
<reference evidence="6 7" key="1">
    <citation type="submission" date="2021-01" db="EMBL/GenBank/DDBJ databases">
        <title>Whole genome shotgun sequence of Actinoplanes deccanensis NBRC 13994.</title>
        <authorList>
            <person name="Komaki H."/>
            <person name="Tamura T."/>
        </authorList>
    </citation>
    <scope>NUCLEOTIDE SEQUENCE [LARGE SCALE GENOMIC DNA]</scope>
    <source>
        <strain evidence="6 7">NBRC 13994</strain>
    </source>
</reference>
<evidence type="ECO:0000256" key="3">
    <source>
        <dbReference type="ARBA" id="ARBA00022801"/>
    </source>
</evidence>
<dbReference type="PRINTS" id="PR00502">
    <property type="entry name" value="NUDIXFAMILY"/>
</dbReference>
<evidence type="ECO:0000313" key="7">
    <source>
        <dbReference type="Proteomes" id="UP000609879"/>
    </source>
</evidence>
<dbReference type="PROSITE" id="PS51462">
    <property type="entry name" value="NUDIX"/>
    <property type="match status" value="1"/>
</dbReference>
<dbReference type="Proteomes" id="UP000609879">
    <property type="component" value="Unassembled WGS sequence"/>
</dbReference>
<name>A0ABQ3Y9U4_9ACTN</name>
<evidence type="ECO:0000256" key="1">
    <source>
        <dbReference type="ARBA" id="ARBA00001946"/>
    </source>
</evidence>
<dbReference type="Gene3D" id="3.90.79.10">
    <property type="entry name" value="Nucleoside Triphosphate Pyrophosphohydrolase"/>
    <property type="match status" value="1"/>
</dbReference>
<organism evidence="6 7">
    <name type="scientific">Paractinoplanes deccanensis</name>
    <dbReference type="NCBI Taxonomy" id="113561"/>
    <lineage>
        <taxon>Bacteria</taxon>
        <taxon>Bacillati</taxon>
        <taxon>Actinomycetota</taxon>
        <taxon>Actinomycetes</taxon>
        <taxon>Micromonosporales</taxon>
        <taxon>Micromonosporaceae</taxon>
        <taxon>Paractinoplanes</taxon>
    </lineage>
</organism>
<dbReference type="InterPro" id="IPR020476">
    <property type="entry name" value="Nudix_hydrolase"/>
</dbReference>
<dbReference type="PROSITE" id="PS00893">
    <property type="entry name" value="NUDIX_BOX"/>
    <property type="match status" value="1"/>
</dbReference>
<feature type="domain" description="Nudix hydrolase" evidence="5">
    <location>
        <begin position="1"/>
        <end position="138"/>
    </location>
</feature>
<dbReference type="RefSeq" id="WP_203769865.1">
    <property type="nucleotide sequence ID" value="NZ_BAAABO010000029.1"/>
</dbReference>
<dbReference type="PANTHER" id="PTHR43046:SF14">
    <property type="entry name" value="MUTT_NUDIX FAMILY PROTEIN"/>
    <property type="match status" value="1"/>
</dbReference>
<comment type="similarity">
    <text evidence="2 4">Belongs to the Nudix hydrolase family.</text>
</comment>
<dbReference type="EMBL" id="BOMI01000108">
    <property type="protein sequence ID" value="GID76794.1"/>
    <property type="molecule type" value="Genomic_DNA"/>
</dbReference>
<accession>A0ABQ3Y9U4</accession>
<dbReference type="SUPFAM" id="SSF55811">
    <property type="entry name" value="Nudix"/>
    <property type="match status" value="1"/>
</dbReference>
<evidence type="ECO:0000256" key="2">
    <source>
        <dbReference type="ARBA" id="ARBA00005582"/>
    </source>
</evidence>
<evidence type="ECO:0000259" key="5">
    <source>
        <dbReference type="PROSITE" id="PS51462"/>
    </source>
</evidence>
<evidence type="ECO:0000256" key="4">
    <source>
        <dbReference type="RuleBase" id="RU003476"/>
    </source>
</evidence>
<dbReference type="InterPro" id="IPR015797">
    <property type="entry name" value="NUDIX_hydrolase-like_dom_sf"/>
</dbReference>
<dbReference type="Pfam" id="PF00293">
    <property type="entry name" value="NUDIX"/>
    <property type="match status" value="1"/>
</dbReference>
<sequence length="157" mass="16989">MVQRIASYGICVRDGSLLLARFVSPDAAVRHWTLPGGRVEEGEDPVDAVVREVEEETGYRARADALLGVDSRVFTMDYSDPPGLTMHAIGVFYEVTLTGGALRDETGGSTDTARWVPLAEVASLERAALVDVGLALHRQRPRTGHVPPIPVTGLLRK</sequence>
<evidence type="ECO:0000313" key="6">
    <source>
        <dbReference type="EMBL" id="GID76794.1"/>
    </source>
</evidence>